<name>A0A4C1UVT0_EUMVA</name>
<protein>
    <submittedName>
        <fullName evidence="1">Uncharacterized protein</fullName>
    </submittedName>
</protein>
<evidence type="ECO:0000313" key="1">
    <source>
        <dbReference type="EMBL" id="GBP30340.1"/>
    </source>
</evidence>
<proteinExistence type="predicted"/>
<keyword evidence="2" id="KW-1185">Reference proteome</keyword>
<organism evidence="1 2">
    <name type="scientific">Eumeta variegata</name>
    <name type="common">Bagworm moth</name>
    <name type="synonym">Eumeta japonica</name>
    <dbReference type="NCBI Taxonomy" id="151549"/>
    <lineage>
        <taxon>Eukaryota</taxon>
        <taxon>Metazoa</taxon>
        <taxon>Ecdysozoa</taxon>
        <taxon>Arthropoda</taxon>
        <taxon>Hexapoda</taxon>
        <taxon>Insecta</taxon>
        <taxon>Pterygota</taxon>
        <taxon>Neoptera</taxon>
        <taxon>Endopterygota</taxon>
        <taxon>Lepidoptera</taxon>
        <taxon>Glossata</taxon>
        <taxon>Ditrysia</taxon>
        <taxon>Tineoidea</taxon>
        <taxon>Psychidae</taxon>
        <taxon>Oiketicinae</taxon>
        <taxon>Eumeta</taxon>
    </lineage>
</organism>
<evidence type="ECO:0000313" key="2">
    <source>
        <dbReference type="Proteomes" id="UP000299102"/>
    </source>
</evidence>
<comment type="caution">
    <text evidence="1">The sequence shown here is derived from an EMBL/GenBank/DDBJ whole genome shotgun (WGS) entry which is preliminary data.</text>
</comment>
<dbReference type="EMBL" id="BGZK01000232">
    <property type="protein sequence ID" value="GBP30340.1"/>
    <property type="molecule type" value="Genomic_DNA"/>
</dbReference>
<accession>A0A4C1UVT0</accession>
<sequence>MSDRYLVILEGIEATGDTVMISFHRASDFAREPNTTKVITSSWLHDLVLRAVDLITTGAYVTPLLTPAPPRRCSPRGERTACYVHPRAGAGVRRCGWQGRIVLLTIALGLILASRPRLHTHEHRMYSFVFCIDCPDDQSRSRRCPRFDTAHAFDPYADFALNFDPGPDMRADVRLYYVLPIYDPLSNRLVAVRAKAFDLYLRGIRLRSRVGS</sequence>
<dbReference type="AlphaFoldDB" id="A0A4C1UVT0"/>
<dbReference type="Proteomes" id="UP000299102">
    <property type="component" value="Unassembled WGS sequence"/>
</dbReference>
<reference evidence="1 2" key="1">
    <citation type="journal article" date="2019" name="Commun. Biol.">
        <title>The bagworm genome reveals a unique fibroin gene that provides high tensile strength.</title>
        <authorList>
            <person name="Kono N."/>
            <person name="Nakamura H."/>
            <person name="Ohtoshi R."/>
            <person name="Tomita M."/>
            <person name="Numata K."/>
            <person name="Arakawa K."/>
        </authorList>
    </citation>
    <scope>NUCLEOTIDE SEQUENCE [LARGE SCALE GENOMIC DNA]</scope>
</reference>
<gene>
    <name evidence="1" type="ORF">EVAR_18139_1</name>
</gene>